<dbReference type="RefSeq" id="WP_071924122.1">
    <property type="nucleotide sequence ID" value="NZ_CP018095.1"/>
</dbReference>
<organism evidence="3 4">
    <name type="scientific">Chelatococcus daeguensis</name>
    <dbReference type="NCBI Taxonomy" id="444444"/>
    <lineage>
        <taxon>Bacteria</taxon>
        <taxon>Pseudomonadati</taxon>
        <taxon>Pseudomonadota</taxon>
        <taxon>Alphaproteobacteria</taxon>
        <taxon>Hyphomicrobiales</taxon>
        <taxon>Chelatococcaceae</taxon>
        <taxon>Chelatococcus</taxon>
    </lineage>
</organism>
<dbReference type="Pfam" id="PF12146">
    <property type="entry name" value="Hydrolase_4"/>
    <property type="match status" value="1"/>
</dbReference>
<dbReference type="AlphaFoldDB" id="A0AAC9JRC9"/>
<evidence type="ECO:0000313" key="4">
    <source>
        <dbReference type="Proteomes" id="UP000182703"/>
    </source>
</evidence>
<keyword evidence="1" id="KW-0472">Membrane</keyword>
<keyword evidence="1" id="KW-0812">Transmembrane</keyword>
<keyword evidence="1" id="KW-1133">Transmembrane helix</keyword>
<sequence>MIKIALNAAALFAIVYGLIVAGLVVFQRDLLFPADAAPIDGSVAAIPGLEQVQIETSDGERLNAWVVPPAPGRAVLVFFHGNAGNLALAFRVSRFRQLVADGTGLVAVSYRGYGGSTGSPSEAGLHRDGAAAYAYAAHRFGTERLFAYGESLGTGVAVRLAAEQRLVGVILEAPYLSTAKVAAGIYPFVPVSLLMSDQFRSEEIVDRIGVPMLVLHGMRDGVIPFAHGEALFGLAITARRFVRFVDGGHVDLFDHGAVPHIRRFIADALTGRVIGADVLTVSAPQAAGRQ</sequence>
<feature type="domain" description="Serine aminopeptidase S33" evidence="2">
    <location>
        <begin position="73"/>
        <end position="180"/>
    </location>
</feature>
<dbReference type="KEGG" id="cdq:BOQ54_13975"/>
<dbReference type="PANTHER" id="PTHR12277">
    <property type="entry name" value="ALPHA/BETA HYDROLASE DOMAIN-CONTAINING PROTEIN"/>
    <property type="match status" value="1"/>
</dbReference>
<protein>
    <recommendedName>
        <fullName evidence="2">Serine aminopeptidase S33 domain-containing protein</fullName>
    </recommendedName>
</protein>
<dbReference type="InterPro" id="IPR022742">
    <property type="entry name" value="Hydrolase_4"/>
</dbReference>
<accession>A0AAC9JRC9</accession>
<dbReference type="Proteomes" id="UP000182703">
    <property type="component" value="Chromosome"/>
</dbReference>
<feature type="transmembrane region" description="Helical" evidence="1">
    <location>
        <begin position="6"/>
        <end position="26"/>
    </location>
</feature>
<dbReference type="SUPFAM" id="SSF53474">
    <property type="entry name" value="alpha/beta-Hydrolases"/>
    <property type="match status" value="1"/>
</dbReference>
<name>A0AAC9JRC9_9HYPH</name>
<dbReference type="EMBL" id="CP018095">
    <property type="protein sequence ID" value="APF38294.1"/>
    <property type="molecule type" value="Genomic_DNA"/>
</dbReference>
<evidence type="ECO:0000313" key="3">
    <source>
        <dbReference type="EMBL" id="APF38294.1"/>
    </source>
</evidence>
<evidence type="ECO:0000259" key="2">
    <source>
        <dbReference type="Pfam" id="PF12146"/>
    </source>
</evidence>
<gene>
    <name evidence="3" type="ORF">BOQ54_13975</name>
</gene>
<evidence type="ECO:0000256" key="1">
    <source>
        <dbReference type="SAM" id="Phobius"/>
    </source>
</evidence>
<reference evidence="3 4" key="1">
    <citation type="submission" date="2016-11" db="EMBL/GenBank/DDBJ databases">
        <title>Complete genome sequence of the aerobically denitrifying bacterium Chelatococcus daeguensis TAD1.</title>
        <authorList>
            <person name="Yang Y."/>
            <person name="Huang S."/>
            <person name="Lin E."/>
        </authorList>
    </citation>
    <scope>NUCLEOTIDE SEQUENCE [LARGE SCALE GENOMIC DNA]</scope>
    <source>
        <strain evidence="3 4">TAD1</strain>
    </source>
</reference>
<dbReference type="Gene3D" id="3.40.50.1820">
    <property type="entry name" value="alpha/beta hydrolase"/>
    <property type="match status" value="1"/>
</dbReference>
<dbReference type="PANTHER" id="PTHR12277:SF81">
    <property type="entry name" value="PROTEIN ABHD13"/>
    <property type="match status" value="1"/>
</dbReference>
<keyword evidence="4" id="KW-1185">Reference proteome</keyword>
<proteinExistence type="predicted"/>
<dbReference type="InterPro" id="IPR029058">
    <property type="entry name" value="AB_hydrolase_fold"/>
</dbReference>